<dbReference type="EMBL" id="MU157851">
    <property type="protein sequence ID" value="KAF9528639.1"/>
    <property type="molecule type" value="Genomic_DNA"/>
</dbReference>
<evidence type="ECO:0008006" key="3">
    <source>
        <dbReference type="Google" id="ProtNLM"/>
    </source>
</evidence>
<dbReference type="Proteomes" id="UP000807306">
    <property type="component" value="Unassembled WGS sequence"/>
</dbReference>
<name>A0A9P6EH62_9AGAR</name>
<protein>
    <recommendedName>
        <fullName evidence="3">MYND-type domain-containing protein</fullName>
    </recommendedName>
</protein>
<evidence type="ECO:0000313" key="2">
    <source>
        <dbReference type="Proteomes" id="UP000807306"/>
    </source>
</evidence>
<dbReference type="OrthoDB" id="5594178at2759"/>
<evidence type="ECO:0000313" key="1">
    <source>
        <dbReference type="EMBL" id="KAF9528639.1"/>
    </source>
</evidence>
<comment type="caution">
    <text evidence="1">The sequence shown here is derived from an EMBL/GenBank/DDBJ whole genome shotgun (WGS) entry which is preliminary data.</text>
</comment>
<reference evidence="1" key="1">
    <citation type="submission" date="2020-11" db="EMBL/GenBank/DDBJ databases">
        <authorList>
            <consortium name="DOE Joint Genome Institute"/>
            <person name="Ahrendt S."/>
            <person name="Riley R."/>
            <person name="Andreopoulos W."/>
            <person name="Labutti K."/>
            <person name="Pangilinan J."/>
            <person name="Ruiz-Duenas F.J."/>
            <person name="Barrasa J.M."/>
            <person name="Sanchez-Garcia M."/>
            <person name="Camarero S."/>
            <person name="Miyauchi S."/>
            <person name="Serrano A."/>
            <person name="Linde D."/>
            <person name="Babiker R."/>
            <person name="Drula E."/>
            <person name="Ayuso-Fernandez I."/>
            <person name="Pacheco R."/>
            <person name="Padilla G."/>
            <person name="Ferreira P."/>
            <person name="Barriuso J."/>
            <person name="Kellner H."/>
            <person name="Castanera R."/>
            <person name="Alfaro M."/>
            <person name="Ramirez L."/>
            <person name="Pisabarro A.G."/>
            <person name="Kuo A."/>
            <person name="Tritt A."/>
            <person name="Lipzen A."/>
            <person name="He G."/>
            <person name="Yan M."/>
            <person name="Ng V."/>
            <person name="Cullen D."/>
            <person name="Martin F."/>
            <person name="Rosso M.-N."/>
            <person name="Henrissat B."/>
            <person name="Hibbett D."/>
            <person name="Martinez A.T."/>
            <person name="Grigoriev I.V."/>
        </authorList>
    </citation>
    <scope>NUCLEOTIDE SEQUENCE</scope>
    <source>
        <strain evidence="1">CBS 506.95</strain>
    </source>
</reference>
<gene>
    <name evidence="1" type="ORF">CPB83DRAFT_305472</name>
</gene>
<sequence>MNYFPTGDWLAFFNCLLRVANPTIPPQKGWMFYPVGNIRDEIRNALRHVYHNTSLRLLGSQGEKVKTNKYHQLWAQLGHNYVIEGHDNLTRIFFRAQRRCCNLQCFRAAYEIEHLQKCRKCKDTFYCSKECQKL</sequence>
<dbReference type="Gene3D" id="6.10.140.2220">
    <property type="match status" value="1"/>
</dbReference>
<dbReference type="AlphaFoldDB" id="A0A9P6EH62"/>
<accession>A0A9P6EH62</accession>
<proteinExistence type="predicted"/>
<keyword evidence="2" id="KW-1185">Reference proteome</keyword>
<organism evidence="1 2">
    <name type="scientific">Crepidotus variabilis</name>
    <dbReference type="NCBI Taxonomy" id="179855"/>
    <lineage>
        <taxon>Eukaryota</taxon>
        <taxon>Fungi</taxon>
        <taxon>Dikarya</taxon>
        <taxon>Basidiomycota</taxon>
        <taxon>Agaricomycotina</taxon>
        <taxon>Agaricomycetes</taxon>
        <taxon>Agaricomycetidae</taxon>
        <taxon>Agaricales</taxon>
        <taxon>Agaricineae</taxon>
        <taxon>Crepidotaceae</taxon>
        <taxon>Crepidotus</taxon>
    </lineage>
</organism>